<evidence type="ECO:0000313" key="1">
    <source>
        <dbReference type="EMBL" id="CUM99003.1"/>
    </source>
</evidence>
<evidence type="ECO:0008006" key="3">
    <source>
        <dbReference type="Google" id="ProtNLM"/>
    </source>
</evidence>
<dbReference type="Proteomes" id="UP000095649">
    <property type="component" value="Unassembled WGS sequence"/>
</dbReference>
<dbReference type="EMBL" id="CYXN01000009">
    <property type="protein sequence ID" value="CUM99003.1"/>
    <property type="molecule type" value="Genomic_DNA"/>
</dbReference>
<organism evidence="1 2">
    <name type="scientific">Faecalibacterium prausnitzii</name>
    <dbReference type="NCBI Taxonomy" id="853"/>
    <lineage>
        <taxon>Bacteria</taxon>
        <taxon>Bacillati</taxon>
        <taxon>Bacillota</taxon>
        <taxon>Clostridia</taxon>
        <taxon>Eubacteriales</taxon>
        <taxon>Oscillospiraceae</taxon>
        <taxon>Faecalibacterium</taxon>
    </lineage>
</organism>
<accession>A0A173T899</accession>
<proteinExistence type="predicted"/>
<protein>
    <recommendedName>
        <fullName evidence="3">Peptidase</fullName>
    </recommendedName>
</protein>
<dbReference type="AlphaFoldDB" id="A0A173T899"/>
<gene>
    <name evidence="1" type="ORF">ERS852582_01437</name>
</gene>
<reference evidence="1 2" key="1">
    <citation type="submission" date="2015-09" db="EMBL/GenBank/DDBJ databases">
        <authorList>
            <consortium name="Pathogen Informatics"/>
        </authorList>
    </citation>
    <scope>NUCLEOTIDE SEQUENCE [LARGE SCALE GENOMIC DNA]</scope>
    <source>
        <strain evidence="1 2">2789STDY5834970</strain>
    </source>
</reference>
<sequence length="270" mass="32271">MNRAYEEEDYVDEKMLGLALKALKIDEPVQYIPRYIRNMNAFHANGAKVVVVDELLEYTLISFLFTMYSLENNRSEENVTRCMKNFYVLEDLQNGKREIGTHNETQLYEMSLLPENLMHTAMDNYWTIWTFLIGHELYHAIHPEDRNGKDTELRADQYAYRLLINLIMQQKKNEVPEELQVFWEDQYLSPIILFEMFRLFDVYSELKGKKIGYQDHPTPKERQDNIFSMFKDDIPEEMNTEEGNKVLNLVLNSSEYAEDWLRYKISKEKL</sequence>
<name>A0A173T899_9FIRM</name>
<evidence type="ECO:0000313" key="2">
    <source>
        <dbReference type="Proteomes" id="UP000095649"/>
    </source>
</evidence>